<dbReference type="InterPro" id="IPR002467">
    <property type="entry name" value="Pept_M24A_MAP1"/>
</dbReference>
<dbReference type="EMBL" id="PEYV01000059">
    <property type="protein sequence ID" value="PIS21270.1"/>
    <property type="molecule type" value="Genomic_DNA"/>
</dbReference>
<protein>
    <recommendedName>
        <fullName evidence="6 7">Methionine aminopeptidase</fullName>
        <shortName evidence="6">MAP</shortName>
        <shortName evidence="6">MetAP</shortName>
        <ecNumber evidence="6 7">3.4.11.18</ecNumber>
    </recommendedName>
    <alternativeName>
        <fullName evidence="6">Peptidase M</fullName>
    </alternativeName>
</protein>
<evidence type="ECO:0000313" key="10">
    <source>
        <dbReference type="Proteomes" id="UP000231098"/>
    </source>
</evidence>
<feature type="binding site" evidence="6">
    <location>
        <position position="238"/>
    </location>
    <ligand>
        <name>a divalent metal cation</name>
        <dbReference type="ChEBI" id="CHEBI:60240"/>
        <label>1</label>
    </ligand>
</feature>
<keyword evidence="5 6" id="KW-0378">Hydrolase</keyword>
<feature type="binding site" evidence="6">
    <location>
        <position position="238"/>
    </location>
    <ligand>
        <name>a divalent metal cation</name>
        <dbReference type="ChEBI" id="CHEBI:60240"/>
        <label>2</label>
        <note>catalytic</note>
    </ligand>
</feature>
<feature type="binding site" evidence="6">
    <location>
        <position position="80"/>
    </location>
    <ligand>
        <name>substrate</name>
    </ligand>
</feature>
<gene>
    <name evidence="6 9" type="primary">map</name>
    <name evidence="9" type="ORF">COT51_03580</name>
</gene>
<comment type="cofactor">
    <cofactor evidence="6">
        <name>Co(2+)</name>
        <dbReference type="ChEBI" id="CHEBI:48828"/>
    </cofactor>
    <cofactor evidence="6">
        <name>Zn(2+)</name>
        <dbReference type="ChEBI" id="CHEBI:29105"/>
    </cofactor>
    <cofactor evidence="6">
        <name>Mn(2+)</name>
        <dbReference type="ChEBI" id="CHEBI:29035"/>
    </cofactor>
    <cofactor evidence="6">
        <name>Fe(2+)</name>
        <dbReference type="ChEBI" id="CHEBI:29033"/>
    </cofactor>
    <text evidence="6">Binds 2 divalent metal cations per subunit. Has a high-affinity and a low affinity metal-binding site. The true nature of the physiological cofactor is under debate. The enzyme is active with cobalt, zinc, manganese or divalent iron ions. Most likely, methionine aminopeptidases function as mononuclear Fe(2+)-metalloproteases under physiological conditions, and the catalytically relevant metal-binding site has been assigned to the histidine-containing high-affinity site.</text>
</comment>
<name>A0A2H0X8L8_UNCKA</name>
<dbReference type="Proteomes" id="UP000231098">
    <property type="component" value="Unassembled WGS sequence"/>
</dbReference>
<feature type="binding site" evidence="6">
    <location>
        <position position="178"/>
    </location>
    <ligand>
        <name>substrate</name>
    </ligand>
</feature>
<evidence type="ECO:0000256" key="1">
    <source>
        <dbReference type="ARBA" id="ARBA00002521"/>
    </source>
</evidence>
<dbReference type="GO" id="GO:0046872">
    <property type="term" value="F:metal ion binding"/>
    <property type="evidence" value="ECO:0007669"/>
    <property type="project" value="UniProtKB-UniRule"/>
</dbReference>
<dbReference type="EC" id="3.4.11.18" evidence="6 7"/>
<dbReference type="Gene3D" id="3.90.230.10">
    <property type="entry name" value="Creatinase/methionine aminopeptidase superfamily"/>
    <property type="match status" value="1"/>
</dbReference>
<keyword evidence="2 6" id="KW-0031">Aminopeptidase</keyword>
<dbReference type="AlphaFoldDB" id="A0A2H0X8L8"/>
<dbReference type="GO" id="GO:0006508">
    <property type="term" value="P:proteolysis"/>
    <property type="evidence" value="ECO:0007669"/>
    <property type="project" value="UniProtKB-KW"/>
</dbReference>
<evidence type="ECO:0000256" key="7">
    <source>
        <dbReference type="RuleBase" id="RU003653"/>
    </source>
</evidence>
<feature type="domain" description="Peptidase M24" evidence="8">
    <location>
        <begin position="14"/>
        <end position="244"/>
    </location>
</feature>
<dbReference type="GO" id="GO:0004239">
    <property type="term" value="F:initiator methionyl aminopeptidase activity"/>
    <property type="evidence" value="ECO:0007669"/>
    <property type="project" value="UniProtKB-UniRule"/>
</dbReference>
<evidence type="ECO:0000259" key="8">
    <source>
        <dbReference type="Pfam" id="PF00557"/>
    </source>
</evidence>
<evidence type="ECO:0000256" key="6">
    <source>
        <dbReference type="HAMAP-Rule" id="MF_01974"/>
    </source>
</evidence>
<dbReference type="InterPro" id="IPR036005">
    <property type="entry name" value="Creatinase/aminopeptidase-like"/>
</dbReference>
<dbReference type="PANTHER" id="PTHR43330:SF27">
    <property type="entry name" value="METHIONINE AMINOPEPTIDASE"/>
    <property type="match status" value="1"/>
</dbReference>
<evidence type="ECO:0000256" key="5">
    <source>
        <dbReference type="ARBA" id="ARBA00022801"/>
    </source>
</evidence>
<dbReference type="SUPFAM" id="SSF55920">
    <property type="entry name" value="Creatinase/aminopeptidase"/>
    <property type="match status" value="1"/>
</dbReference>
<evidence type="ECO:0000256" key="3">
    <source>
        <dbReference type="ARBA" id="ARBA00022670"/>
    </source>
</evidence>
<dbReference type="Pfam" id="PF00557">
    <property type="entry name" value="Peptidase_M24"/>
    <property type="match status" value="1"/>
</dbReference>
<comment type="catalytic activity">
    <reaction evidence="6 7">
        <text>Release of N-terminal amino acids, preferentially methionine, from peptides and arylamides.</text>
        <dbReference type="EC" id="3.4.11.18"/>
    </reaction>
</comment>
<dbReference type="InterPro" id="IPR000994">
    <property type="entry name" value="Pept_M24"/>
</dbReference>
<reference evidence="10" key="1">
    <citation type="submission" date="2017-09" db="EMBL/GenBank/DDBJ databases">
        <title>Depth-based differentiation of microbial function through sediment-hosted aquifers and enrichment of novel symbionts in the deep terrestrial subsurface.</title>
        <authorList>
            <person name="Probst A.J."/>
            <person name="Ladd B."/>
            <person name="Jarett J.K."/>
            <person name="Geller-Mcgrath D.E."/>
            <person name="Sieber C.M.K."/>
            <person name="Emerson J.B."/>
            <person name="Anantharaman K."/>
            <person name="Thomas B.C."/>
            <person name="Malmstrom R."/>
            <person name="Stieglmeier M."/>
            <person name="Klingl A."/>
            <person name="Woyke T."/>
            <person name="Ryan C.M."/>
            <person name="Banfield J.F."/>
        </authorList>
    </citation>
    <scope>NUCLEOTIDE SEQUENCE [LARGE SCALE GENOMIC DNA]</scope>
</reference>
<feature type="binding site" evidence="6">
    <location>
        <position position="109"/>
    </location>
    <ligand>
        <name>a divalent metal cation</name>
        <dbReference type="ChEBI" id="CHEBI:60240"/>
        <label>2</label>
        <note>catalytic</note>
    </ligand>
</feature>
<accession>A0A2H0X8L8</accession>
<proteinExistence type="inferred from homology"/>
<organism evidence="9 10">
    <name type="scientific">candidate division WWE3 bacterium CG08_land_8_20_14_0_20_41_15</name>
    <dbReference type="NCBI Taxonomy" id="1975086"/>
    <lineage>
        <taxon>Bacteria</taxon>
        <taxon>Katanobacteria</taxon>
    </lineage>
</organism>
<dbReference type="NCBIfam" id="TIGR00500">
    <property type="entry name" value="met_pdase_I"/>
    <property type="match status" value="1"/>
</dbReference>
<dbReference type="PRINTS" id="PR00599">
    <property type="entry name" value="MAPEPTIDASE"/>
</dbReference>
<feature type="binding site" evidence="6">
    <location>
        <position position="98"/>
    </location>
    <ligand>
        <name>a divalent metal cation</name>
        <dbReference type="ChEBI" id="CHEBI:60240"/>
        <label>1</label>
    </ligand>
</feature>
<comment type="subunit">
    <text evidence="6">Monomer.</text>
</comment>
<dbReference type="GO" id="GO:0070006">
    <property type="term" value="F:metalloaminopeptidase activity"/>
    <property type="evidence" value="ECO:0007669"/>
    <property type="project" value="UniProtKB-UniRule"/>
</dbReference>
<feature type="binding site" evidence="6">
    <location>
        <position position="171"/>
    </location>
    <ligand>
        <name>a divalent metal cation</name>
        <dbReference type="ChEBI" id="CHEBI:60240"/>
        <label>2</label>
        <note>catalytic</note>
    </ligand>
</feature>
<comment type="caution">
    <text evidence="9">The sequence shown here is derived from an EMBL/GenBank/DDBJ whole genome shotgun (WGS) entry which is preliminary data.</text>
</comment>
<evidence type="ECO:0000256" key="4">
    <source>
        <dbReference type="ARBA" id="ARBA00022723"/>
    </source>
</evidence>
<sequence length="256" mass="28325">MQISNQISNHEKFEIMQEGGKIAAYVLNEAMKRVAPGVTTFDLDKFIESAILTRDATPAFKGYRGYKYASCINLNDGLVHGIPRASEIIKEGDLVTIDLGVKFRGYINDCAWTKEAGKSNFHRDFLKVGKNSLKKAISEVKSGNDVLDISRVMQEVIEKGGYNAVRDLTGHGVGSRLHEGPMIPCYYDPLYLAESGKMKEGMGLAIEVMYTEGAFDLISDRDGWTIRTKDGKISALFEETVFVSPNGPIVLTKIDE</sequence>
<evidence type="ECO:0000256" key="2">
    <source>
        <dbReference type="ARBA" id="ARBA00022438"/>
    </source>
</evidence>
<comment type="function">
    <text evidence="1 6">Removes the N-terminal methionine from nascent proteins. The N-terminal methionine is often cleaved when the second residue in the primary sequence is small and uncharged (Met-Ala-, Cys, Gly, Pro, Ser, Thr, or Val). Requires deformylation of the N(alpha)-formylated initiator methionine before it can be hydrolyzed.</text>
</comment>
<keyword evidence="4 6" id="KW-0479">Metal-binding</keyword>
<comment type="similarity">
    <text evidence="6">Belongs to the peptidase M24A family. Methionine aminopeptidase type 1 subfamily.</text>
</comment>
<feature type="binding site" evidence="6">
    <location>
        <position position="109"/>
    </location>
    <ligand>
        <name>a divalent metal cation</name>
        <dbReference type="ChEBI" id="CHEBI:60240"/>
        <label>1</label>
    </ligand>
</feature>
<dbReference type="HAMAP" id="MF_01974">
    <property type="entry name" value="MetAP_1"/>
    <property type="match status" value="1"/>
</dbReference>
<dbReference type="PANTHER" id="PTHR43330">
    <property type="entry name" value="METHIONINE AMINOPEPTIDASE"/>
    <property type="match status" value="1"/>
</dbReference>
<dbReference type="GO" id="GO:0005829">
    <property type="term" value="C:cytosol"/>
    <property type="evidence" value="ECO:0007669"/>
    <property type="project" value="TreeGrafter"/>
</dbReference>
<keyword evidence="3 6" id="KW-0645">Protease</keyword>
<dbReference type="InterPro" id="IPR001714">
    <property type="entry name" value="Pept_M24_MAP"/>
</dbReference>
<evidence type="ECO:0000313" key="9">
    <source>
        <dbReference type="EMBL" id="PIS21270.1"/>
    </source>
</evidence>
<feature type="binding site" evidence="6">
    <location>
        <position position="207"/>
    </location>
    <ligand>
        <name>a divalent metal cation</name>
        <dbReference type="ChEBI" id="CHEBI:60240"/>
        <label>2</label>
        <note>catalytic</note>
    </ligand>
</feature>